<dbReference type="Proteomes" id="UP001449657">
    <property type="component" value="Chromosome"/>
</dbReference>
<dbReference type="RefSeq" id="WP_341839645.1">
    <property type="nucleotide sequence ID" value="NZ_CP149792.1"/>
</dbReference>
<evidence type="ECO:0000313" key="2">
    <source>
        <dbReference type="Proteomes" id="UP001449657"/>
    </source>
</evidence>
<reference evidence="1 2" key="1">
    <citation type="submission" date="2024-03" db="EMBL/GenBank/DDBJ databases">
        <title>Chitinophaga caseinilytica sp. nov., a casein hydrolysing bacterium isolated from forest soil.</title>
        <authorList>
            <person name="Lee D.S."/>
            <person name="Han D.M."/>
            <person name="Baek J.H."/>
            <person name="Choi D.G."/>
            <person name="Jeon J.H."/>
            <person name="Jeon C.O."/>
        </authorList>
    </citation>
    <scope>NUCLEOTIDE SEQUENCE [LARGE SCALE GENOMIC DNA]</scope>
    <source>
        <strain evidence="1 2">KACC 19118</strain>
    </source>
</reference>
<sequence>MSYWSFLFFIHTHLTEPVLLPVNNNSVRIQVHSLETHAGMIPCTIYNGQNLPVRIIPLEGGHRKGVYTIRLSTLPEGEYSLQVSGYKAKFRHCRP</sequence>
<organism evidence="1 2">
    <name type="scientific">Chitinophaga caseinilytica</name>
    <dbReference type="NCBI Taxonomy" id="2267521"/>
    <lineage>
        <taxon>Bacteria</taxon>
        <taxon>Pseudomonadati</taxon>
        <taxon>Bacteroidota</taxon>
        <taxon>Chitinophagia</taxon>
        <taxon>Chitinophagales</taxon>
        <taxon>Chitinophagaceae</taxon>
        <taxon>Chitinophaga</taxon>
    </lineage>
</organism>
<gene>
    <name evidence="1" type="ORF">WJU22_18470</name>
</gene>
<accession>A0ABZ2YZT4</accession>
<proteinExistence type="predicted"/>
<evidence type="ECO:0000313" key="1">
    <source>
        <dbReference type="EMBL" id="WZN44883.1"/>
    </source>
</evidence>
<name>A0ABZ2YZT4_9BACT</name>
<dbReference type="EMBL" id="CP150096">
    <property type="protein sequence ID" value="WZN44883.1"/>
    <property type="molecule type" value="Genomic_DNA"/>
</dbReference>
<keyword evidence="2" id="KW-1185">Reference proteome</keyword>
<protein>
    <submittedName>
        <fullName evidence="1">Uncharacterized protein</fullName>
    </submittedName>
</protein>